<organism evidence="2 3">
    <name type="scientific">Pedobacter lusitanus</name>
    <dbReference type="NCBI Taxonomy" id="1503925"/>
    <lineage>
        <taxon>Bacteria</taxon>
        <taxon>Pseudomonadati</taxon>
        <taxon>Bacteroidota</taxon>
        <taxon>Sphingobacteriia</taxon>
        <taxon>Sphingobacteriales</taxon>
        <taxon>Sphingobacteriaceae</taxon>
        <taxon>Pedobacter</taxon>
    </lineage>
</organism>
<evidence type="ECO:0000313" key="2">
    <source>
        <dbReference type="EMBL" id="KIO76096.1"/>
    </source>
</evidence>
<keyword evidence="3" id="KW-1185">Reference proteome</keyword>
<dbReference type="Proteomes" id="UP000032049">
    <property type="component" value="Unassembled WGS sequence"/>
</dbReference>
<evidence type="ECO:0000256" key="1">
    <source>
        <dbReference type="SAM" id="Phobius"/>
    </source>
</evidence>
<dbReference type="AlphaFoldDB" id="A0A0D0GNL0"/>
<protein>
    <submittedName>
        <fullName evidence="2">Uncharacterized protein</fullName>
    </submittedName>
</protein>
<reference evidence="2 3" key="1">
    <citation type="submission" date="2015-01" db="EMBL/GenBank/DDBJ databases">
        <title>Draft genome sequence of Pedobacter sp. NL19 isolated from sludge of an effluent treatment pond in an abandoned uranium mine.</title>
        <authorList>
            <person name="Santos T."/>
            <person name="Caetano T."/>
            <person name="Covas C."/>
            <person name="Cruz A."/>
            <person name="Mendo S."/>
        </authorList>
    </citation>
    <scope>NUCLEOTIDE SEQUENCE [LARGE SCALE GENOMIC DNA]</scope>
    <source>
        <strain evidence="2 3">NL19</strain>
    </source>
</reference>
<evidence type="ECO:0000313" key="3">
    <source>
        <dbReference type="Proteomes" id="UP000032049"/>
    </source>
</evidence>
<proteinExistence type="predicted"/>
<name>A0A0D0GNL0_9SPHI</name>
<dbReference type="EMBL" id="JXRA01000075">
    <property type="protein sequence ID" value="KIO76096.1"/>
    <property type="molecule type" value="Genomic_DNA"/>
</dbReference>
<comment type="caution">
    <text evidence="2">The sequence shown here is derived from an EMBL/GenBank/DDBJ whole genome shotgun (WGS) entry which is preliminary data.</text>
</comment>
<feature type="transmembrane region" description="Helical" evidence="1">
    <location>
        <begin position="14"/>
        <end position="33"/>
    </location>
</feature>
<feature type="transmembrane region" description="Helical" evidence="1">
    <location>
        <begin position="40"/>
        <end position="60"/>
    </location>
</feature>
<sequence length="104" mass="11679">MTAKLNWFFNNGDLHSSIPIATFALLLSIYLALRFADSLMALFSFLALLSLIVMLAIYHLSFGASILPFLVMLISAVVYYFFFICRQQTEICTLSALLTLSANR</sequence>
<keyword evidence="1" id="KW-1133">Transmembrane helix</keyword>
<dbReference type="STRING" id="1503925.TH53_17355"/>
<gene>
    <name evidence="2" type="ORF">TH53_17355</name>
</gene>
<keyword evidence="1" id="KW-0812">Transmembrane</keyword>
<feature type="transmembrane region" description="Helical" evidence="1">
    <location>
        <begin position="66"/>
        <end position="85"/>
    </location>
</feature>
<keyword evidence="1" id="KW-0472">Membrane</keyword>
<accession>A0A0D0GNL0</accession>